<sequence>MAFKTSLKYSLLTILKSKLFIFFTSTFIILIFLINVVIDAYTKISQSNMSMLFILDYIDVVLITIQLTVISIIFSIEFFYTQKKNGIKTIEVKNGMKIWQIFLSKLLSIIVIVLLTSFLTSTIIIILSLSIFNDNIYISKLIFSNLYLIFLTPLFLMSINLIMLSLNWSKACLIFSSFFLGVLSLFNFFNAFAYDFDSYASTGTNYLSNYDIYYNYNIWNFKKSNNDNNYINKLSDINKNNLDIKNILYYDDKLNNLNENLKNYYESLIYQVSNDFYKNGNLFQNVNIVNDFNKKYLLDKDNYVRLNINNNVVKTNFLIDKLNDFDIVKNNYNINEFSALGWKNTLLKPTTLIKELNKFIKGFEKSILNDTNTSIYYEEVKRVNELILNIIYKAFYFNNDKTFLATMNSSFNSIPTNNVNKYFDDIYRGDLFDYSKHSDNIFNIQNNSSAKLVYQGILFYIVNHFNGDDQYLNDTVNQPNSYTPNALKMSNYYTSPFLWLEFLSKYGFVKKTFDNFVVINESHLVKTNNLFKVEYEINENEKIIINDYIYKGPNAALLIFLIIIYSSFILLMSYFIYKKNFYK</sequence>
<keyword evidence="1" id="KW-0812">Transmembrane</keyword>
<accession>A0A0K1W3E8</accession>
<feature type="transmembrane region" description="Helical" evidence="1">
    <location>
        <begin position="141"/>
        <end position="164"/>
    </location>
</feature>
<dbReference type="OrthoDB" id="388495at2"/>
<gene>
    <name evidence="2" type="ORF">SLITO_v1c10210</name>
</gene>
<protein>
    <submittedName>
        <fullName evidence="2">Uncharacterized protein</fullName>
    </submittedName>
</protein>
<dbReference type="RefSeq" id="WP_075058709.1">
    <property type="nucleotide sequence ID" value="NZ_CP012357.1"/>
</dbReference>
<dbReference type="STRING" id="216942.SLITO_v1c10210"/>
<dbReference type="PATRIC" id="fig|216942.3.peg.1037"/>
<feature type="transmembrane region" description="Helical" evidence="1">
    <location>
        <begin position="58"/>
        <end position="80"/>
    </location>
</feature>
<feature type="transmembrane region" description="Helical" evidence="1">
    <location>
        <begin position="555"/>
        <end position="577"/>
    </location>
</feature>
<proteinExistence type="predicted"/>
<organism evidence="2 3">
    <name type="scientific">Spiroplasma litorale</name>
    <dbReference type="NCBI Taxonomy" id="216942"/>
    <lineage>
        <taxon>Bacteria</taxon>
        <taxon>Bacillati</taxon>
        <taxon>Mycoplasmatota</taxon>
        <taxon>Mollicutes</taxon>
        <taxon>Entomoplasmatales</taxon>
        <taxon>Spiroplasmataceae</taxon>
        <taxon>Spiroplasma</taxon>
    </lineage>
</organism>
<feature type="transmembrane region" description="Helical" evidence="1">
    <location>
        <begin position="101"/>
        <end position="129"/>
    </location>
</feature>
<feature type="transmembrane region" description="Helical" evidence="1">
    <location>
        <begin position="20"/>
        <end position="38"/>
    </location>
</feature>
<evidence type="ECO:0000313" key="2">
    <source>
        <dbReference type="EMBL" id="AKX34632.1"/>
    </source>
</evidence>
<reference evidence="2 3" key="1">
    <citation type="journal article" date="2015" name="Genome Announc.">
        <title>Complete Genome Sequence of Spiroplasma litorale TN-1T (DSM 21781), a Bacterium Isolated from a Green-Eyed Horsefly (Tabanus nigrovittatus).</title>
        <authorList>
            <person name="Lo W.S."/>
            <person name="Lai Y.C."/>
            <person name="Lien Y.W."/>
            <person name="Wang T.H."/>
            <person name="Kuo C.H."/>
        </authorList>
    </citation>
    <scope>NUCLEOTIDE SEQUENCE [LARGE SCALE GENOMIC DNA]</scope>
    <source>
        <strain evidence="2 3">TN-1</strain>
    </source>
</reference>
<keyword evidence="1" id="KW-1133">Transmembrane helix</keyword>
<evidence type="ECO:0000256" key="1">
    <source>
        <dbReference type="SAM" id="Phobius"/>
    </source>
</evidence>
<feature type="transmembrane region" description="Helical" evidence="1">
    <location>
        <begin position="171"/>
        <end position="194"/>
    </location>
</feature>
<dbReference type="EMBL" id="CP012357">
    <property type="protein sequence ID" value="AKX34632.1"/>
    <property type="molecule type" value="Genomic_DNA"/>
</dbReference>
<evidence type="ECO:0000313" key="3">
    <source>
        <dbReference type="Proteomes" id="UP000067476"/>
    </source>
</evidence>
<keyword evidence="1" id="KW-0472">Membrane</keyword>
<dbReference type="KEGG" id="sll:SLITO_v1c10210"/>
<dbReference type="AlphaFoldDB" id="A0A0K1W3E8"/>
<name>A0A0K1W3E8_9MOLU</name>
<dbReference type="Proteomes" id="UP000067476">
    <property type="component" value="Chromosome"/>
</dbReference>
<keyword evidence="3" id="KW-1185">Reference proteome</keyword>